<evidence type="ECO:0000256" key="1">
    <source>
        <dbReference type="ARBA" id="ARBA00022723"/>
    </source>
</evidence>
<reference evidence="5" key="2">
    <citation type="submission" date="2021-04" db="EMBL/GenBank/DDBJ databases">
        <authorList>
            <person name="Gilroy R."/>
        </authorList>
    </citation>
    <scope>NUCLEOTIDE SEQUENCE</scope>
    <source>
        <strain evidence="5">ChiBcec1-1630</strain>
    </source>
</reference>
<keyword evidence="3" id="KW-0411">Iron-sulfur</keyword>
<sequence>MISFTNRGFPVLYEKKEECCGCTACLALCPQDAIHMAENEEGFLYPLLDKDRCTGCFLCMHVCPFSLIKKQRNKSL</sequence>
<dbReference type="GO" id="GO:0046872">
    <property type="term" value="F:metal ion binding"/>
    <property type="evidence" value="ECO:0007669"/>
    <property type="project" value="UniProtKB-KW"/>
</dbReference>
<dbReference type="Gene3D" id="3.30.70.20">
    <property type="match status" value="2"/>
</dbReference>
<name>A0A9D2TS52_9FIRM</name>
<dbReference type="Proteomes" id="UP000823922">
    <property type="component" value="Unassembled WGS sequence"/>
</dbReference>
<feature type="domain" description="4Fe-4S ferredoxin-type" evidence="4">
    <location>
        <begin position="44"/>
        <end position="73"/>
    </location>
</feature>
<dbReference type="Pfam" id="PF12838">
    <property type="entry name" value="Fer4_7"/>
    <property type="match status" value="1"/>
</dbReference>
<dbReference type="PROSITE" id="PS00198">
    <property type="entry name" value="4FE4S_FER_1"/>
    <property type="match status" value="1"/>
</dbReference>
<gene>
    <name evidence="5" type="ORF">H9926_11985</name>
</gene>
<dbReference type="InterPro" id="IPR052977">
    <property type="entry name" value="Polyferredoxin-like_ET"/>
</dbReference>
<dbReference type="AlphaFoldDB" id="A0A9D2TS52"/>
<protein>
    <submittedName>
        <fullName evidence="5">4Fe-4S dicluster domain-containing protein</fullName>
    </submittedName>
</protein>
<dbReference type="GO" id="GO:0051536">
    <property type="term" value="F:iron-sulfur cluster binding"/>
    <property type="evidence" value="ECO:0007669"/>
    <property type="project" value="UniProtKB-KW"/>
</dbReference>
<feature type="domain" description="4Fe-4S ferredoxin-type" evidence="4">
    <location>
        <begin position="9"/>
        <end position="39"/>
    </location>
</feature>
<dbReference type="InterPro" id="IPR017900">
    <property type="entry name" value="4Fe4S_Fe_S_CS"/>
</dbReference>
<dbReference type="PANTHER" id="PTHR43193">
    <property type="match status" value="1"/>
</dbReference>
<keyword evidence="1" id="KW-0479">Metal-binding</keyword>
<dbReference type="InterPro" id="IPR017896">
    <property type="entry name" value="4Fe4S_Fe-S-bd"/>
</dbReference>
<reference evidence="5" key="1">
    <citation type="journal article" date="2021" name="PeerJ">
        <title>Extensive microbial diversity within the chicken gut microbiome revealed by metagenomics and culture.</title>
        <authorList>
            <person name="Gilroy R."/>
            <person name="Ravi A."/>
            <person name="Getino M."/>
            <person name="Pursley I."/>
            <person name="Horton D.L."/>
            <person name="Alikhan N.F."/>
            <person name="Baker D."/>
            <person name="Gharbi K."/>
            <person name="Hall N."/>
            <person name="Watson M."/>
            <person name="Adriaenssens E.M."/>
            <person name="Foster-Nyarko E."/>
            <person name="Jarju S."/>
            <person name="Secka A."/>
            <person name="Antonio M."/>
            <person name="Oren A."/>
            <person name="Chaudhuri R.R."/>
            <person name="La Ragione R."/>
            <person name="Hildebrand F."/>
            <person name="Pallen M.J."/>
        </authorList>
    </citation>
    <scope>NUCLEOTIDE SEQUENCE</scope>
    <source>
        <strain evidence="5">ChiBcec1-1630</strain>
    </source>
</reference>
<evidence type="ECO:0000313" key="6">
    <source>
        <dbReference type="Proteomes" id="UP000823922"/>
    </source>
</evidence>
<dbReference type="PANTHER" id="PTHR43193:SF2">
    <property type="entry name" value="POLYFERREDOXIN PROTEIN FWDF"/>
    <property type="match status" value="1"/>
</dbReference>
<keyword evidence="2" id="KW-0408">Iron</keyword>
<dbReference type="EMBL" id="DWVS01000306">
    <property type="protein sequence ID" value="HJC88722.1"/>
    <property type="molecule type" value="Genomic_DNA"/>
</dbReference>
<evidence type="ECO:0000259" key="4">
    <source>
        <dbReference type="PROSITE" id="PS51379"/>
    </source>
</evidence>
<evidence type="ECO:0000256" key="3">
    <source>
        <dbReference type="ARBA" id="ARBA00023014"/>
    </source>
</evidence>
<evidence type="ECO:0000313" key="5">
    <source>
        <dbReference type="EMBL" id="HJC88722.1"/>
    </source>
</evidence>
<dbReference type="PROSITE" id="PS51379">
    <property type="entry name" value="4FE4S_FER_2"/>
    <property type="match status" value="2"/>
</dbReference>
<dbReference type="SUPFAM" id="SSF54862">
    <property type="entry name" value="4Fe-4S ferredoxins"/>
    <property type="match status" value="1"/>
</dbReference>
<proteinExistence type="predicted"/>
<organism evidence="5 6">
    <name type="scientific">Candidatus Eisenbergiella intestinigallinarum</name>
    <dbReference type="NCBI Taxonomy" id="2838549"/>
    <lineage>
        <taxon>Bacteria</taxon>
        <taxon>Bacillati</taxon>
        <taxon>Bacillota</taxon>
        <taxon>Clostridia</taxon>
        <taxon>Lachnospirales</taxon>
        <taxon>Lachnospiraceae</taxon>
        <taxon>Eisenbergiella</taxon>
    </lineage>
</organism>
<accession>A0A9D2TS52</accession>
<evidence type="ECO:0000256" key="2">
    <source>
        <dbReference type="ARBA" id="ARBA00023004"/>
    </source>
</evidence>
<comment type="caution">
    <text evidence="5">The sequence shown here is derived from an EMBL/GenBank/DDBJ whole genome shotgun (WGS) entry which is preliminary data.</text>
</comment>